<reference evidence="1" key="1">
    <citation type="submission" date="2024-05" db="EMBL/GenBank/DDBJ databases">
        <title>Isolation and characterization of Sporomusa carbonis sp. nov., a carboxydotrophic hydrogenogen in the genus of Sporomusa isolated from a charcoal burning pile.</title>
        <authorList>
            <person name="Boeer T."/>
            <person name="Rosenbaum F."/>
            <person name="Eysell L."/>
            <person name="Mueller V."/>
            <person name="Daniel R."/>
            <person name="Poehlein A."/>
        </authorList>
    </citation>
    <scope>NUCLEOTIDE SEQUENCE [LARGE SCALE GENOMIC DNA]</scope>
    <source>
        <strain evidence="1">DSM 3132</strain>
    </source>
</reference>
<sequence length="107" mass="12340">MKVNILGTDYIIIEQSDDDNPKLDNANGLCEIWSKKIIINSEILKPYKMLAEQPEKFKNKVLRHEIVHAFFAESGLLDYCSDQTLVDHLSVQLPKMFKVMQQAECLD</sequence>
<evidence type="ECO:0008006" key="3">
    <source>
        <dbReference type="Google" id="ProtNLM"/>
    </source>
</evidence>
<dbReference type="RefSeq" id="WP_093797238.1">
    <property type="nucleotide sequence ID" value="NZ_CP155571.1"/>
</dbReference>
<evidence type="ECO:0000313" key="2">
    <source>
        <dbReference type="Proteomes" id="UP000216052"/>
    </source>
</evidence>
<proteinExistence type="predicted"/>
<dbReference type="EMBL" id="CP155571">
    <property type="protein sequence ID" value="XFO73957.1"/>
    <property type="molecule type" value="Genomic_DNA"/>
</dbReference>
<accession>A0ABZ3J6D1</accession>
<protein>
    <recommendedName>
        <fullName evidence="3">Phage metallopeptidase domain-containing protein</fullName>
    </recommendedName>
</protein>
<gene>
    <name evidence="1" type="ORF">SPACI_040650</name>
</gene>
<name>A0ABZ3J6D1_SPOA4</name>
<evidence type="ECO:0000313" key="1">
    <source>
        <dbReference type="EMBL" id="XFO73957.1"/>
    </source>
</evidence>
<dbReference type="Proteomes" id="UP000216052">
    <property type="component" value="Chromosome"/>
</dbReference>
<keyword evidence="2" id="KW-1185">Reference proteome</keyword>
<organism evidence="1 2">
    <name type="scientific">Sporomusa acidovorans (strain ATCC 49682 / DSM 3132 / Mol)</name>
    <dbReference type="NCBI Taxonomy" id="1123286"/>
    <lineage>
        <taxon>Bacteria</taxon>
        <taxon>Bacillati</taxon>
        <taxon>Bacillota</taxon>
        <taxon>Negativicutes</taxon>
        <taxon>Selenomonadales</taxon>
        <taxon>Sporomusaceae</taxon>
        <taxon>Sporomusa</taxon>
    </lineage>
</organism>